<reference evidence="3" key="1">
    <citation type="journal article" date="2019" name="Int. J. Syst. Evol. Microbiol.">
        <title>The Global Catalogue of Microorganisms (GCM) 10K type strain sequencing project: providing services to taxonomists for standard genome sequencing and annotation.</title>
        <authorList>
            <consortium name="The Broad Institute Genomics Platform"/>
            <consortium name="The Broad Institute Genome Sequencing Center for Infectious Disease"/>
            <person name="Wu L."/>
            <person name="Ma J."/>
        </authorList>
    </citation>
    <scope>NUCLEOTIDE SEQUENCE [LARGE SCALE GENOMIC DNA]</scope>
    <source>
        <strain evidence="3">JCM 17304</strain>
    </source>
</reference>
<name>A0ABP7WQW1_9GAMM</name>
<accession>A0ABP7WQW1</accession>
<dbReference type="PANTHER" id="PTHR40469:SF2">
    <property type="entry name" value="GALACTOSE-BINDING DOMAIN-LIKE SUPERFAMILY PROTEIN"/>
    <property type="match status" value="1"/>
</dbReference>
<feature type="domain" description="ThuA-like" evidence="1">
    <location>
        <begin position="27"/>
        <end position="216"/>
    </location>
</feature>
<proteinExistence type="predicted"/>
<dbReference type="PANTHER" id="PTHR40469">
    <property type="entry name" value="SECRETED GLYCOSYL HYDROLASE"/>
    <property type="match status" value="1"/>
</dbReference>
<evidence type="ECO:0000313" key="3">
    <source>
        <dbReference type="Proteomes" id="UP001500392"/>
    </source>
</evidence>
<dbReference type="EMBL" id="BAABDM010000002">
    <property type="protein sequence ID" value="GAA4094498.1"/>
    <property type="molecule type" value="Genomic_DNA"/>
</dbReference>
<sequence length="269" mass="30781">MTDKKYTAGRINCVLIAGGVWHDIDFARLELLKLLAEDDRIRVRVFEDYENIDAINNADIIVTYTCNVVPSLTAQEALYKWVADGGRWYALHGTNSIIRLMNNGLYGTPDWAPLFVETLGSMFRSHPPIAPYTVSVANPDHPLVEGISPFESTDELYLMKTYGKLNVLLDAEYGGKAEGFVEDEWEHARHPVLYTHEVGKGEVLYLTLGHCRHHHDMQPLLDYWPTVDRCAWDLPVFYTLLRRGIKWTMEPFDDIARRAKEQAKQAAEQ</sequence>
<dbReference type="Gene3D" id="3.40.50.880">
    <property type="match status" value="1"/>
</dbReference>
<keyword evidence="3" id="KW-1185">Reference proteome</keyword>
<gene>
    <name evidence="2" type="ORF">GCM10022414_18170</name>
</gene>
<dbReference type="InterPro" id="IPR029062">
    <property type="entry name" value="Class_I_gatase-like"/>
</dbReference>
<organism evidence="2 3">
    <name type="scientific">Zhongshania borealis</name>
    <dbReference type="NCBI Taxonomy" id="889488"/>
    <lineage>
        <taxon>Bacteria</taxon>
        <taxon>Pseudomonadati</taxon>
        <taxon>Pseudomonadota</taxon>
        <taxon>Gammaproteobacteria</taxon>
        <taxon>Cellvibrionales</taxon>
        <taxon>Spongiibacteraceae</taxon>
        <taxon>Zhongshania</taxon>
    </lineage>
</organism>
<evidence type="ECO:0000259" key="1">
    <source>
        <dbReference type="Pfam" id="PF06283"/>
    </source>
</evidence>
<dbReference type="Pfam" id="PF06283">
    <property type="entry name" value="ThuA"/>
    <property type="match status" value="1"/>
</dbReference>
<evidence type="ECO:0000313" key="2">
    <source>
        <dbReference type="EMBL" id="GAA4094498.1"/>
    </source>
</evidence>
<dbReference type="InterPro" id="IPR029010">
    <property type="entry name" value="ThuA-like"/>
</dbReference>
<dbReference type="RefSeq" id="WP_344934912.1">
    <property type="nucleotide sequence ID" value="NZ_BAABDM010000002.1"/>
</dbReference>
<dbReference type="SUPFAM" id="SSF52317">
    <property type="entry name" value="Class I glutamine amidotransferase-like"/>
    <property type="match status" value="1"/>
</dbReference>
<protein>
    <recommendedName>
        <fullName evidence="1">ThuA-like domain-containing protein</fullName>
    </recommendedName>
</protein>
<comment type="caution">
    <text evidence="2">The sequence shown here is derived from an EMBL/GenBank/DDBJ whole genome shotgun (WGS) entry which is preliminary data.</text>
</comment>
<dbReference type="Proteomes" id="UP001500392">
    <property type="component" value="Unassembled WGS sequence"/>
</dbReference>